<dbReference type="EMBL" id="WMFA01000002">
    <property type="protein sequence ID" value="MYL70567.1"/>
    <property type="molecule type" value="Genomic_DNA"/>
</dbReference>
<dbReference type="GeneID" id="78006709"/>
<evidence type="ECO:0000313" key="2">
    <source>
        <dbReference type="EMBL" id="MYL70567.1"/>
    </source>
</evidence>
<dbReference type="OrthoDB" id="2665964at2"/>
<keyword evidence="1" id="KW-0472">Membrane</keyword>
<feature type="transmembrane region" description="Helical" evidence="1">
    <location>
        <begin position="58"/>
        <end position="79"/>
    </location>
</feature>
<organism evidence="2 3">
    <name type="scientific">Halobacillus litoralis</name>
    <dbReference type="NCBI Taxonomy" id="45668"/>
    <lineage>
        <taxon>Bacteria</taxon>
        <taxon>Bacillati</taxon>
        <taxon>Bacillota</taxon>
        <taxon>Bacilli</taxon>
        <taxon>Bacillales</taxon>
        <taxon>Bacillaceae</taxon>
        <taxon>Halobacillus</taxon>
    </lineage>
</organism>
<reference evidence="2 3" key="1">
    <citation type="submission" date="2019-11" db="EMBL/GenBank/DDBJ databases">
        <title>Genome sequences of 17 halophilic strains isolated from different environments.</title>
        <authorList>
            <person name="Furrow R.E."/>
        </authorList>
    </citation>
    <scope>NUCLEOTIDE SEQUENCE [LARGE SCALE GENOMIC DNA]</scope>
    <source>
        <strain evidence="2 3">SL-4</strain>
    </source>
</reference>
<evidence type="ECO:0000256" key="1">
    <source>
        <dbReference type="SAM" id="Phobius"/>
    </source>
</evidence>
<sequence>MAKISFFTGLGLVALSGVLFTMERFLAIYLYVGESSAVKVNGSGSYNPLSMPSIFDNFYVVFLLVLGLVLFTLGLFKLFKNQSNS</sequence>
<evidence type="ECO:0000313" key="3">
    <source>
        <dbReference type="Proteomes" id="UP000450457"/>
    </source>
</evidence>
<name>A0A845FAB8_9BACI</name>
<protein>
    <submittedName>
        <fullName evidence="2">Uncharacterized protein</fullName>
    </submittedName>
</protein>
<feature type="transmembrane region" description="Helical" evidence="1">
    <location>
        <begin position="12"/>
        <end position="32"/>
    </location>
</feature>
<dbReference type="Proteomes" id="UP000450457">
    <property type="component" value="Unassembled WGS sequence"/>
</dbReference>
<accession>A0A845FAB8</accession>
<dbReference type="AlphaFoldDB" id="A0A845FAB8"/>
<comment type="caution">
    <text evidence="2">The sequence shown here is derived from an EMBL/GenBank/DDBJ whole genome shotgun (WGS) entry which is preliminary data.</text>
</comment>
<gene>
    <name evidence="2" type="ORF">GLW00_06890</name>
</gene>
<keyword evidence="1" id="KW-0812">Transmembrane</keyword>
<proteinExistence type="predicted"/>
<keyword evidence="1" id="KW-1133">Transmembrane helix</keyword>
<dbReference type="RefSeq" id="WP_160912507.1">
    <property type="nucleotide sequence ID" value="NZ_WMFA01000002.1"/>
</dbReference>